<dbReference type="Gene3D" id="3.40.50.150">
    <property type="entry name" value="Vaccinia Virus protein VP39"/>
    <property type="match status" value="1"/>
</dbReference>
<keyword evidence="2" id="KW-0808">Transferase</keyword>
<dbReference type="GO" id="GO:0016279">
    <property type="term" value="F:protein-lysine N-methyltransferase activity"/>
    <property type="evidence" value="ECO:0007669"/>
    <property type="project" value="TreeGrafter"/>
</dbReference>
<name>A0A8W7Q3W3_ANOCL</name>
<keyword evidence="1" id="KW-0489">Methyltransferase</keyword>
<dbReference type="InterPro" id="IPR050078">
    <property type="entry name" value="Ribosomal_L11_MeTrfase_PrmA"/>
</dbReference>
<dbReference type="GO" id="GO:0005759">
    <property type="term" value="C:mitochondrial matrix"/>
    <property type="evidence" value="ECO:0007669"/>
    <property type="project" value="TreeGrafter"/>
</dbReference>
<dbReference type="EnsemblMetazoa" id="ACOM042424-RA">
    <property type="protein sequence ID" value="ACOM042424-PA.1"/>
    <property type="gene ID" value="ACOM042424"/>
</dbReference>
<reference evidence="6" key="1">
    <citation type="submission" date="2022-08" db="UniProtKB">
        <authorList>
            <consortium name="EnsemblMetazoa"/>
        </authorList>
    </citation>
    <scope>IDENTIFICATION</scope>
</reference>
<dbReference type="Proteomes" id="UP000075882">
    <property type="component" value="Unassembled WGS sequence"/>
</dbReference>
<dbReference type="Pfam" id="PF06325">
    <property type="entry name" value="PrmA"/>
    <property type="match status" value="1"/>
</dbReference>
<sequence length="329" mass="35338">MNIRLCTCTLLKSSRRVGFLPNRNAPSTTLYANSSGKDSDVISVRGKILSNTVLSRQHMTPEIALHLITPDCAIYHQPVGAGHHNSDNSGADTGFSADPFWGFFWPGGQALTRFILDTGHVFRGKTVLEVGCGCGASAIAALLVGATRVIANDIDPVALQATLLNAERNGITGNRLVVSSDNLIGQGADETHQTVDRCEVVLIGDLFYDTEIAADLHPWIQRLARAGAEVREDVSSVPVISGAIYCNAKDCGPLCIGESEGANISSHYFAFCPVQIYIGDPGRHGITETGVLSQMELRARYELPANVCLENSGFSHANVWQFRLPSDEA</sequence>
<organism evidence="6">
    <name type="scientific">Anopheles coluzzii</name>
    <name type="common">African malaria mosquito</name>
    <dbReference type="NCBI Taxonomy" id="1518534"/>
    <lineage>
        <taxon>Eukaryota</taxon>
        <taxon>Metazoa</taxon>
        <taxon>Ecdysozoa</taxon>
        <taxon>Arthropoda</taxon>
        <taxon>Hexapoda</taxon>
        <taxon>Insecta</taxon>
        <taxon>Pterygota</taxon>
        <taxon>Neoptera</taxon>
        <taxon>Endopterygota</taxon>
        <taxon>Diptera</taxon>
        <taxon>Nematocera</taxon>
        <taxon>Culicoidea</taxon>
        <taxon>Culicidae</taxon>
        <taxon>Anophelinae</taxon>
        <taxon>Anopheles</taxon>
    </lineage>
</organism>
<evidence type="ECO:0000256" key="3">
    <source>
        <dbReference type="ARBA" id="ARBA00037932"/>
    </source>
</evidence>
<evidence type="ECO:0000256" key="5">
    <source>
        <dbReference type="ARBA" id="ARBA00042266"/>
    </source>
</evidence>
<dbReference type="GO" id="GO:0032259">
    <property type="term" value="P:methylation"/>
    <property type="evidence" value="ECO:0007669"/>
    <property type="project" value="UniProtKB-KW"/>
</dbReference>
<comment type="similarity">
    <text evidence="3">Belongs to the methyltransferase superfamily. ETFBKMT family.</text>
</comment>
<proteinExistence type="inferred from homology"/>
<dbReference type="PANTHER" id="PTHR43648">
    <property type="entry name" value="ELECTRON TRANSFER FLAVOPROTEIN BETA SUBUNIT LYSINE METHYLTRANSFERASE"/>
    <property type="match status" value="1"/>
</dbReference>
<dbReference type="VEuPathDB" id="VectorBase:ACON2_042758"/>
<dbReference type="PANTHER" id="PTHR43648:SF1">
    <property type="entry name" value="ELECTRON TRANSFER FLAVOPROTEIN BETA SUBUNIT LYSINE METHYLTRANSFERASE"/>
    <property type="match status" value="1"/>
</dbReference>
<dbReference type="AlphaFoldDB" id="A0A8W7Q3W3"/>
<protein>
    <recommendedName>
        <fullName evidence="5">ETFB lysine methyltransferase</fullName>
    </recommendedName>
    <alternativeName>
        <fullName evidence="4">Protein N-lysine methyltransferase METTL20</fullName>
    </alternativeName>
</protein>
<accession>A0A8W7Q3W3</accession>
<dbReference type="SUPFAM" id="SSF53335">
    <property type="entry name" value="S-adenosyl-L-methionine-dependent methyltransferases"/>
    <property type="match status" value="1"/>
</dbReference>
<dbReference type="CDD" id="cd02440">
    <property type="entry name" value="AdoMet_MTases"/>
    <property type="match status" value="1"/>
</dbReference>
<evidence type="ECO:0000256" key="4">
    <source>
        <dbReference type="ARBA" id="ARBA00041867"/>
    </source>
</evidence>
<evidence type="ECO:0000313" key="6">
    <source>
        <dbReference type="EnsemblMetazoa" id="ACOM042424-PA.1"/>
    </source>
</evidence>
<evidence type="ECO:0000256" key="1">
    <source>
        <dbReference type="ARBA" id="ARBA00022603"/>
    </source>
</evidence>
<evidence type="ECO:0000256" key="2">
    <source>
        <dbReference type="ARBA" id="ARBA00022679"/>
    </source>
</evidence>
<dbReference type="InterPro" id="IPR029063">
    <property type="entry name" value="SAM-dependent_MTases_sf"/>
</dbReference>